<reference evidence="2 3" key="1">
    <citation type="journal article" date="2020" name="Nat. Commun.">
        <title>Genome of Tripterygium wilfordii and identification of cytochrome P450 involved in triptolide biosynthesis.</title>
        <authorList>
            <person name="Tu L."/>
            <person name="Su P."/>
            <person name="Zhang Z."/>
            <person name="Gao L."/>
            <person name="Wang J."/>
            <person name="Hu T."/>
            <person name="Zhou J."/>
            <person name="Zhang Y."/>
            <person name="Zhao Y."/>
            <person name="Liu Y."/>
            <person name="Song Y."/>
            <person name="Tong Y."/>
            <person name="Lu Y."/>
            <person name="Yang J."/>
            <person name="Xu C."/>
            <person name="Jia M."/>
            <person name="Peters R.J."/>
            <person name="Huang L."/>
            <person name="Gao W."/>
        </authorList>
    </citation>
    <scope>NUCLEOTIDE SEQUENCE [LARGE SCALE GENOMIC DNA]</scope>
    <source>
        <strain evidence="3">cv. XIE 37</strain>
        <tissue evidence="2">Leaf</tissue>
    </source>
</reference>
<dbReference type="OrthoDB" id="777433at2759"/>
<evidence type="ECO:0000256" key="1">
    <source>
        <dbReference type="SAM" id="MobiDB-lite"/>
    </source>
</evidence>
<name>A0A7J7CCV6_TRIWF</name>
<gene>
    <name evidence="2" type="ORF">HS088_TW18G00607</name>
</gene>
<evidence type="ECO:0008006" key="4">
    <source>
        <dbReference type="Google" id="ProtNLM"/>
    </source>
</evidence>
<evidence type="ECO:0000313" key="2">
    <source>
        <dbReference type="EMBL" id="KAF5731920.1"/>
    </source>
</evidence>
<dbReference type="AlphaFoldDB" id="A0A7J7CCV6"/>
<dbReference type="Proteomes" id="UP000593562">
    <property type="component" value="Unassembled WGS sequence"/>
</dbReference>
<comment type="caution">
    <text evidence="2">The sequence shown here is derived from an EMBL/GenBank/DDBJ whole genome shotgun (WGS) entry which is preliminary data.</text>
</comment>
<dbReference type="EMBL" id="JAAARO010000018">
    <property type="protein sequence ID" value="KAF5731920.1"/>
    <property type="molecule type" value="Genomic_DNA"/>
</dbReference>
<keyword evidence="3" id="KW-1185">Reference proteome</keyword>
<feature type="region of interest" description="Disordered" evidence="1">
    <location>
        <begin position="213"/>
        <end position="234"/>
    </location>
</feature>
<proteinExistence type="predicted"/>
<dbReference type="Pfam" id="PF23173">
    <property type="entry name" value="bHLH_SAC51"/>
    <property type="match status" value="1"/>
</dbReference>
<accession>A0A7J7CCV6</accession>
<dbReference type="FunCoup" id="A0A7J7CCV6">
    <property type="interactions" value="1909"/>
</dbReference>
<dbReference type="InterPro" id="IPR037546">
    <property type="entry name" value="SAC51-like"/>
</dbReference>
<dbReference type="InParanoid" id="A0A7J7CCV6"/>
<dbReference type="PANTHER" id="PTHR36066:SF8">
    <property type="entry name" value="TRANSCRIPTION FACTOR SAC51"/>
    <property type="match status" value="1"/>
</dbReference>
<sequence length="357" mass="39628">MVKFKKFWHYPQNSDWRLPDLNFMTTPFESRQQECIRANTNRGACMLSTNKESPGAAVPLFSSLRTEQANEAHSLLHCYPPSFQASPSANIYLKENQSVFSSDQGKKAAVNGITGSPQKQFLVFDQSASGTRLFYSSVFPPVHDRMTVAAKLASGYKSQYEAEAVQLNEVHPVNPVLHGTSYENHESEGSEMHEDTEEINALLYSDDTDNYDDEDEVASTGHSPTTVGDKYEKRSRGEEILEEVASTDDSNKRQKLVDGWYKRSSLMDTASSVKDEGSHVYDNDAESCHAIGQTQGAEMVSILGNKPSRKDKIRATMEILEIIIPGAKGNDPSLVLDKAIDYLKSLKVKAKTLGLND</sequence>
<dbReference type="PANTHER" id="PTHR36066">
    <property type="entry name" value="TRANSCRIPTION FACTOR BHLH145"/>
    <property type="match status" value="1"/>
</dbReference>
<organism evidence="2 3">
    <name type="scientific">Tripterygium wilfordii</name>
    <name type="common">Thunder God vine</name>
    <dbReference type="NCBI Taxonomy" id="458696"/>
    <lineage>
        <taxon>Eukaryota</taxon>
        <taxon>Viridiplantae</taxon>
        <taxon>Streptophyta</taxon>
        <taxon>Embryophyta</taxon>
        <taxon>Tracheophyta</taxon>
        <taxon>Spermatophyta</taxon>
        <taxon>Magnoliopsida</taxon>
        <taxon>eudicotyledons</taxon>
        <taxon>Gunneridae</taxon>
        <taxon>Pentapetalae</taxon>
        <taxon>rosids</taxon>
        <taxon>fabids</taxon>
        <taxon>Celastrales</taxon>
        <taxon>Celastraceae</taxon>
        <taxon>Tripterygium</taxon>
    </lineage>
</organism>
<evidence type="ECO:0000313" key="3">
    <source>
        <dbReference type="Proteomes" id="UP000593562"/>
    </source>
</evidence>
<protein>
    <recommendedName>
        <fullName evidence="4">Transcription factor bHLH143-like</fullName>
    </recommendedName>
</protein>
<dbReference type="CDD" id="cd18917">
    <property type="entry name" value="bHLH_AtSAC51_like"/>
    <property type="match status" value="1"/>
</dbReference>